<dbReference type="RefSeq" id="WP_317641908.1">
    <property type="nucleotide sequence ID" value="NZ_JAPMIV010000072.1"/>
</dbReference>
<evidence type="ECO:0008006" key="3">
    <source>
        <dbReference type="Google" id="ProtNLM"/>
    </source>
</evidence>
<organism evidence="1 2">
    <name type="scientific">Deinococcus arenicola</name>
    <dbReference type="NCBI Taxonomy" id="2994950"/>
    <lineage>
        <taxon>Bacteria</taxon>
        <taxon>Thermotogati</taxon>
        <taxon>Deinococcota</taxon>
        <taxon>Deinococci</taxon>
        <taxon>Deinococcales</taxon>
        <taxon>Deinococcaceae</taxon>
        <taxon>Deinococcus</taxon>
    </lineage>
</organism>
<reference evidence="1 2" key="1">
    <citation type="submission" date="2022-11" db="EMBL/GenBank/DDBJ databases">
        <title>Deinococcus ZS9-10, Low Temperature and Draught-tolerating, UV-resistant Bacteria from Continental Antarctica.</title>
        <authorList>
            <person name="Cheng L."/>
        </authorList>
    </citation>
    <scope>NUCLEOTIDE SEQUENCE [LARGE SCALE GENOMIC DNA]</scope>
    <source>
        <strain evidence="1 2">ZS9-10</strain>
    </source>
</reference>
<dbReference type="EMBL" id="JAPMIV010000072">
    <property type="protein sequence ID" value="MDV6376552.1"/>
    <property type="molecule type" value="Genomic_DNA"/>
</dbReference>
<dbReference type="Proteomes" id="UP001276150">
    <property type="component" value="Unassembled WGS sequence"/>
</dbReference>
<comment type="caution">
    <text evidence="1">The sequence shown here is derived from an EMBL/GenBank/DDBJ whole genome shotgun (WGS) entry which is preliminary data.</text>
</comment>
<gene>
    <name evidence="1" type="ORF">ORD21_18320</name>
</gene>
<sequence length="75" mass="8202">MAFLAEGKSYREALGLTRYSSQGADKIIDAYHERGLEGLQDQRQYNRGAPTLLSDADLLLLACTIRADTAEGGVR</sequence>
<proteinExistence type="predicted"/>
<keyword evidence="2" id="KW-1185">Reference proteome</keyword>
<accession>A0ABU4DX66</accession>
<evidence type="ECO:0000313" key="2">
    <source>
        <dbReference type="Proteomes" id="UP001276150"/>
    </source>
</evidence>
<protein>
    <recommendedName>
        <fullName evidence="3">Transposase</fullName>
    </recommendedName>
</protein>
<name>A0ABU4DX66_9DEIO</name>
<evidence type="ECO:0000313" key="1">
    <source>
        <dbReference type="EMBL" id="MDV6376552.1"/>
    </source>
</evidence>